<evidence type="ECO:0000313" key="2">
    <source>
        <dbReference type="Proteomes" id="UP001235712"/>
    </source>
</evidence>
<reference evidence="1 2" key="1">
    <citation type="submission" date="2023-07" db="EMBL/GenBank/DDBJ databases">
        <title>Sequencing the genomes of 1000 actinobacteria strains.</title>
        <authorList>
            <person name="Klenk H.-P."/>
        </authorList>
    </citation>
    <scope>NUCLEOTIDE SEQUENCE [LARGE SCALE GENOMIC DNA]</scope>
    <source>
        <strain evidence="1 2">DSM 44388</strain>
    </source>
</reference>
<gene>
    <name evidence="1" type="ORF">J2S57_006900</name>
</gene>
<protein>
    <submittedName>
        <fullName evidence="1">Uncharacterized protein</fullName>
    </submittedName>
</protein>
<comment type="caution">
    <text evidence="1">The sequence shown here is derived from an EMBL/GenBank/DDBJ whole genome shotgun (WGS) entry which is preliminary data.</text>
</comment>
<dbReference type="RefSeq" id="WP_307250636.1">
    <property type="nucleotide sequence ID" value="NZ_JAUSQZ010000001.1"/>
</dbReference>
<dbReference type="Proteomes" id="UP001235712">
    <property type="component" value="Unassembled WGS sequence"/>
</dbReference>
<keyword evidence="2" id="KW-1185">Reference proteome</keyword>
<name>A0ABT9PF91_9ACTN</name>
<organism evidence="1 2">
    <name type="scientific">Kineosporia succinea</name>
    <dbReference type="NCBI Taxonomy" id="84632"/>
    <lineage>
        <taxon>Bacteria</taxon>
        <taxon>Bacillati</taxon>
        <taxon>Actinomycetota</taxon>
        <taxon>Actinomycetes</taxon>
        <taxon>Kineosporiales</taxon>
        <taxon>Kineosporiaceae</taxon>
        <taxon>Kineosporia</taxon>
    </lineage>
</organism>
<proteinExistence type="predicted"/>
<evidence type="ECO:0000313" key="1">
    <source>
        <dbReference type="EMBL" id="MDP9831151.1"/>
    </source>
</evidence>
<sequence length="520" mass="56983">MVTGTMLDPMAAGVVALTVQPLLRAGEKIRAIIPEDHSQRRLHVVTQQRCLAFDRRRQTIASEFAVRTVVRAELGQDGFGHRADIESVEGRFTELRVTSAQDARALGTAIVRACDEALHDVETLVPTEMADASAHRMLSSGQSEWSVTVTRQEVRARDVSGVLRVLAPLLTSPPLTRRAVEAVSLNVTGYEDRGQPLWEITEVRTFLQHLDAQFPYWFLFLDKHGPGLLDVVRGALAVDFAADRLGERLTGWWMPALRRIAEFAELDEDVTDILVARSLSYLRGGPGEPVTPTLPRLVYDEPDDDIEPLDAGEVMGDLSVLLEELPATWHPGPENDLVVFLWSVLKEKGLVRTRSQVEHVRGVASVLALHKLRSRFHQQAFGAYGGPDDEAGYSVPAAGLVGSYPRAEPFWIGVHAGADATYDAPLDPLAALDPSDPLGTRTGTPWVADALAELARNQYDEVVPALRRTLGENALFAALLASSTADARYPIPDAVVDELRSTDLDGALGEAWAWLREQGR</sequence>
<dbReference type="EMBL" id="JAUSQZ010000001">
    <property type="protein sequence ID" value="MDP9831151.1"/>
    <property type="molecule type" value="Genomic_DNA"/>
</dbReference>
<accession>A0ABT9PF91</accession>